<dbReference type="Pfam" id="PF03959">
    <property type="entry name" value="FSH1"/>
    <property type="match status" value="1"/>
</dbReference>
<evidence type="ECO:0000259" key="2">
    <source>
        <dbReference type="Pfam" id="PF03959"/>
    </source>
</evidence>
<dbReference type="PANTHER" id="PTHR48070:SF6">
    <property type="entry name" value="ESTERASE OVCA2"/>
    <property type="match status" value="1"/>
</dbReference>
<reference evidence="3" key="1">
    <citation type="submission" date="2020-10" db="EMBL/GenBank/DDBJ databases">
        <authorList>
            <person name="Kusch S."/>
        </authorList>
    </citation>
    <scope>NUCLEOTIDE SEQUENCE</scope>
    <source>
        <strain evidence="3">SwB9</strain>
    </source>
</reference>
<dbReference type="PANTHER" id="PTHR48070">
    <property type="entry name" value="ESTERASE OVCA2"/>
    <property type="match status" value="1"/>
</dbReference>
<keyword evidence="4" id="KW-1185">Reference proteome</keyword>
<dbReference type="GO" id="GO:0005737">
    <property type="term" value="C:cytoplasm"/>
    <property type="evidence" value="ECO:0007669"/>
    <property type="project" value="TreeGrafter"/>
</dbReference>
<gene>
    <name evidence="3" type="ORF">SCLTRI_LOCUS8881</name>
</gene>
<feature type="domain" description="Serine hydrolase" evidence="2">
    <location>
        <begin position="57"/>
        <end position="296"/>
    </location>
</feature>
<name>A0A8H2ZRN4_9HELO</name>
<protein>
    <submittedName>
        <fullName evidence="3">Aab153fe-8683-457f-a660-5a94b05e8ff2</fullName>
    </submittedName>
</protein>
<proteinExistence type="predicted"/>
<dbReference type="SUPFAM" id="SSF53474">
    <property type="entry name" value="alpha/beta-Hydrolases"/>
    <property type="match status" value="1"/>
</dbReference>
<dbReference type="AlphaFoldDB" id="A0A8H2ZRN4"/>
<accession>A0A8H2ZRN4</accession>
<dbReference type="Gene3D" id="3.40.50.1820">
    <property type="entry name" value="alpha/beta hydrolase"/>
    <property type="match status" value="1"/>
</dbReference>
<dbReference type="FunFam" id="3.40.50.1820:FF:000218">
    <property type="entry name" value="Dihydrofolate reductase"/>
    <property type="match status" value="1"/>
</dbReference>
<dbReference type="GO" id="GO:0016787">
    <property type="term" value="F:hydrolase activity"/>
    <property type="evidence" value="ECO:0007669"/>
    <property type="project" value="UniProtKB-KW"/>
</dbReference>
<dbReference type="EMBL" id="CAJHIA010000033">
    <property type="protein sequence ID" value="CAD6449088.1"/>
    <property type="molecule type" value="Genomic_DNA"/>
</dbReference>
<dbReference type="GO" id="GO:0019748">
    <property type="term" value="P:secondary metabolic process"/>
    <property type="evidence" value="ECO:0007669"/>
    <property type="project" value="TreeGrafter"/>
</dbReference>
<keyword evidence="1" id="KW-0378">Hydrolase</keyword>
<sequence length="326" mass="35656">MHHVSPFSLSRTSFSFYTHIFSLSSRSITFSRPRGISSNTRNMTANGITPSEGSGRRKLKILMIHGYTQSGPSFNSKTKALTKLLNRQFPPSHPIYPGGIQLLYPTGPIPLLPADIPGYTPSSDPSLAPTDAYGWWKRETGGARYAGIEKGLQVIASTIQEAGGIDGVIGFSQGACAAYFVASLLEMNRESAFALQCVKNPSEALPYPASFTTLKQQLRQPPLKFCILYSGFYAPYGGYEAFYNPPLKTRVLHVIGSLDTVVEEHRSMALVEASEEGSREVCFHPGGHFVPMGKEFGNVAVGFMVKCLDEKKPVVEESVEDMDVPF</sequence>
<dbReference type="GO" id="GO:0005634">
    <property type="term" value="C:nucleus"/>
    <property type="evidence" value="ECO:0007669"/>
    <property type="project" value="TreeGrafter"/>
</dbReference>
<dbReference type="OrthoDB" id="2094269at2759"/>
<evidence type="ECO:0000313" key="4">
    <source>
        <dbReference type="Proteomes" id="UP000624404"/>
    </source>
</evidence>
<dbReference type="InterPro" id="IPR050593">
    <property type="entry name" value="LovG"/>
</dbReference>
<comment type="caution">
    <text evidence="3">The sequence shown here is derived from an EMBL/GenBank/DDBJ whole genome shotgun (WGS) entry which is preliminary data.</text>
</comment>
<organism evidence="3 4">
    <name type="scientific">Sclerotinia trifoliorum</name>
    <dbReference type="NCBI Taxonomy" id="28548"/>
    <lineage>
        <taxon>Eukaryota</taxon>
        <taxon>Fungi</taxon>
        <taxon>Dikarya</taxon>
        <taxon>Ascomycota</taxon>
        <taxon>Pezizomycotina</taxon>
        <taxon>Leotiomycetes</taxon>
        <taxon>Helotiales</taxon>
        <taxon>Sclerotiniaceae</taxon>
        <taxon>Sclerotinia</taxon>
    </lineage>
</organism>
<evidence type="ECO:0000313" key="3">
    <source>
        <dbReference type="EMBL" id="CAD6449088.1"/>
    </source>
</evidence>
<dbReference type="Proteomes" id="UP000624404">
    <property type="component" value="Unassembled WGS sequence"/>
</dbReference>
<dbReference type="InterPro" id="IPR005645">
    <property type="entry name" value="FSH-like_dom"/>
</dbReference>
<evidence type="ECO:0000256" key="1">
    <source>
        <dbReference type="ARBA" id="ARBA00022801"/>
    </source>
</evidence>
<dbReference type="InterPro" id="IPR029058">
    <property type="entry name" value="AB_hydrolase_fold"/>
</dbReference>